<dbReference type="AlphaFoldDB" id="A0AAD7CU69"/>
<name>A0AAD7CU69_MYCRO</name>
<evidence type="ECO:0000313" key="2">
    <source>
        <dbReference type="Proteomes" id="UP001221757"/>
    </source>
</evidence>
<accession>A0AAD7CU69</accession>
<reference evidence="1" key="1">
    <citation type="submission" date="2023-03" db="EMBL/GenBank/DDBJ databases">
        <title>Massive genome expansion in bonnet fungi (Mycena s.s.) driven by repeated elements and novel gene families across ecological guilds.</title>
        <authorList>
            <consortium name="Lawrence Berkeley National Laboratory"/>
            <person name="Harder C.B."/>
            <person name="Miyauchi S."/>
            <person name="Viragh M."/>
            <person name="Kuo A."/>
            <person name="Thoen E."/>
            <person name="Andreopoulos B."/>
            <person name="Lu D."/>
            <person name="Skrede I."/>
            <person name="Drula E."/>
            <person name="Henrissat B."/>
            <person name="Morin E."/>
            <person name="Kohler A."/>
            <person name="Barry K."/>
            <person name="LaButti K."/>
            <person name="Morin E."/>
            <person name="Salamov A."/>
            <person name="Lipzen A."/>
            <person name="Mereny Z."/>
            <person name="Hegedus B."/>
            <person name="Baldrian P."/>
            <person name="Stursova M."/>
            <person name="Weitz H."/>
            <person name="Taylor A."/>
            <person name="Grigoriev I.V."/>
            <person name="Nagy L.G."/>
            <person name="Martin F."/>
            <person name="Kauserud H."/>
        </authorList>
    </citation>
    <scope>NUCLEOTIDE SEQUENCE</scope>
    <source>
        <strain evidence="1">CBHHK067</strain>
    </source>
</reference>
<dbReference type="EMBL" id="JARKIE010000228">
    <property type="protein sequence ID" value="KAJ7664071.1"/>
    <property type="molecule type" value="Genomic_DNA"/>
</dbReference>
<gene>
    <name evidence="1" type="ORF">B0H17DRAFT_1143877</name>
</gene>
<organism evidence="1 2">
    <name type="scientific">Mycena rosella</name>
    <name type="common">Pink bonnet</name>
    <name type="synonym">Agaricus rosellus</name>
    <dbReference type="NCBI Taxonomy" id="1033263"/>
    <lineage>
        <taxon>Eukaryota</taxon>
        <taxon>Fungi</taxon>
        <taxon>Dikarya</taxon>
        <taxon>Basidiomycota</taxon>
        <taxon>Agaricomycotina</taxon>
        <taxon>Agaricomycetes</taxon>
        <taxon>Agaricomycetidae</taxon>
        <taxon>Agaricales</taxon>
        <taxon>Marasmiineae</taxon>
        <taxon>Mycenaceae</taxon>
        <taxon>Mycena</taxon>
    </lineage>
</organism>
<sequence length="174" mass="20037">MYSVNGDVLQPMLSFANPVDVSLEHPVGFDLDDATILQMARSWPRLASLFLEARPLHHIHPRVTLEGVYFLAENCHSLRRLGMTVDVTSVPNIRLDKERRRAAQKRLFTFDVSLSPVTNPGRVAVFLAAIFPELRRIMTFYDNRLYLDDDEHEIGRADVLELHSRWKAVEDVLR</sequence>
<dbReference type="Proteomes" id="UP001221757">
    <property type="component" value="Unassembled WGS sequence"/>
</dbReference>
<keyword evidence="2" id="KW-1185">Reference proteome</keyword>
<protein>
    <submittedName>
        <fullName evidence="1">Uncharacterized protein</fullName>
    </submittedName>
</protein>
<evidence type="ECO:0000313" key="1">
    <source>
        <dbReference type="EMBL" id="KAJ7664071.1"/>
    </source>
</evidence>
<comment type="caution">
    <text evidence="1">The sequence shown here is derived from an EMBL/GenBank/DDBJ whole genome shotgun (WGS) entry which is preliminary data.</text>
</comment>
<proteinExistence type="predicted"/>